<dbReference type="InterPro" id="IPR005467">
    <property type="entry name" value="His_kinase_dom"/>
</dbReference>
<organism evidence="14 15">
    <name type="scientific">Pelagicoccus enzymogenes</name>
    <dbReference type="NCBI Taxonomy" id="2773457"/>
    <lineage>
        <taxon>Bacteria</taxon>
        <taxon>Pseudomonadati</taxon>
        <taxon>Verrucomicrobiota</taxon>
        <taxon>Opitutia</taxon>
        <taxon>Puniceicoccales</taxon>
        <taxon>Pelagicoccaceae</taxon>
        <taxon>Pelagicoccus</taxon>
    </lineage>
</organism>
<dbReference type="Gene3D" id="3.40.50.2300">
    <property type="match status" value="1"/>
</dbReference>
<dbReference type="RefSeq" id="WP_191616407.1">
    <property type="nucleotide sequence ID" value="NZ_JACYFG010000007.1"/>
</dbReference>
<keyword evidence="6" id="KW-0418">Kinase</keyword>
<dbReference type="CDD" id="cd00082">
    <property type="entry name" value="HisKA"/>
    <property type="match status" value="1"/>
</dbReference>
<dbReference type="FunFam" id="1.10.287.130:FF:000002">
    <property type="entry name" value="Two-component osmosensing histidine kinase"/>
    <property type="match status" value="1"/>
</dbReference>
<evidence type="ECO:0000256" key="11">
    <source>
        <dbReference type="PROSITE-ProRule" id="PRU00169"/>
    </source>
</evidence>
<dbReference type="GO" id="GO:0005524">
    <property type="term" value="F:ATP binding"/>
    <property type="evidence" value="ECO:0007669"/>
    <property type="project" value="UniProtKB-KW"/>
</dbReference>
<evidence type="ECO:0000256" key="10">
    <source>
        <dbReference type="ARBA" id="ARBA00068150"/>
    </source>
</evidence>
<keyword evidence="8" id="KW-0902">Two-component regulatory system</keyword>
<keyword evidence="15" id="KW-1185">Reference proteome</keyword>
<dbReference type="PRINTS" id="PR00344">
    <property type="entry name" value="BCTRLSENSOR"/>
</dbReference>
<dbReference type="Pfam" id="PF00512">
    <property type="entry name" value="HisKA"/>
    <property type="match status" value="1"/>
</dbReference>
<evidence type="ECO:0000256" key="3">
    <source>
        <dbReference type="ARBA" id="ARBA00022553"/>
    </source>
</evidence>
<evidence type="ECO:0000256" key="8">
    <source>
        <dbReference type="ARBA" id="ARBA00023012"/>
    </source>
</evidence>
<keyword evidence="5" id="KW-0547">Nucleotide-binding</keyword>
<feature type="modified residue" description="4-aspartylphosphate" evidence="11">
    <location>
        <position position="1160"/>
    </location>
</feature>
<evidence type="ECO:0000256" key="2">
    <source>
        <dbReference type="ARBA" id="ARBA00012438"/>
    </source>
</evidence>
<dbReference type="SUPFAM" id="SSF55874">
    <property type="entry name" value="ATPase domain of HSP90 chaperone/DNA topoisomerase II/histidine kinase"/>
    <property type="match status" value="1"/>
</dbReference>
<dbReference type="Proteomes" id="UP000622317">
    <property type="component" value="Unassembled WGS sequence"/>
</dbReference>
<dbReference type="EC" id="2.7.13.3" evidence="2"/>
<dbReference type="PANTHER" id="PTHR45339:SF1">
    <property type="entry name" value="HYBRID SIGNAL TRANSDUCTION HISTIDINE KINASE J"/>
    <property type="match status" value="1"/>
</dbReference>
<evidence type="ECO:0000313" key="14">
    <source>
        <dbReference type="EMBL" id="MBD5779274.1"/>
    </source>
</evidence>
<feature type="domain" description="Histidine kinase" evidence="12">
    <location>
        <begin position="847"/>
        <end position="1068"/>
    </location>
</feature>
<keyword evidence="7" id="KW-0067">ATP-binding</keyword>
<dbReference type="Gene3D" id="1.10.287.130">
    <property type="match status" value="1"/>
</dbReference>
<dbReference type="Gene3D" id="2.130.10.10">
    <property type="entry name" value="YVTN repeat-like/Quinoprotein amine dehydrogenase"/>
    <property type="match status" value="2"/>
</dbReference>
<dbReference type="GO" id="GO:0000155">
    <property type="term" value="F:phosphorelay sensor kinase activity"/>
    <property type="evidence" value="ECO:0007669"/>
    <property type="project" value="InterPro"/>
</dbReference>
<dbReference type="InterPro" id="IPR036097">
    <property type="entry name" value="HisK_dim/P_sf"/>
</dbReference>
<dbReference type="Gene3D" id="3.30.565.10">
    <property type="entry name" value="Histidine kinase-like ATPase, C-terminal domain"/>
    <property type="match status" value="1"/>
</dbReference>
<dbReference type="Pfam" id="PF02518">
    <property type="entry name" value="HATPase_c"/>
    <property type="match status" value="1"/>
</dbReference>
<proteinExistence type="predicted"/>
<evidence type="ECO:0000313" key="15">
    <source>
        <dbReference type="Proteomes" id="UP000622317"/>
    </source>
</evidence>
<dbReference type="SUPFAM" id="SSF47384">
    <property type="entry name" value="Homodimeric domain of signal transducing histidine kinase"/>
    <property type="match status" value="1"/>
</dbReference>
<evidence type="ECO:0000256" key="9">
    <source>
        <dbReference type="ARBA" id="ARBA00064003"/>
    </source>
</evidence>
<dbReference type="PROSITE" id="PS50110">
    <property type="entry name" value="RESPONSE_REGULATORY"/>
    <property type="match status" value="1"/>
</dbReference>
<evidence type="ECO:0000259" key="12">
    <source>
        <dbReference type="PROSITE" id="PS50109"/>
    </source>
</evidence>
<dbReference type="Pfam" id="PF07495">
    <property type="entry name" value="Y_Y_Y"/>
    <property type="match status" value="1"/>
</dbReference>
<comment type="subunit">
    <text evidence="9">At low DSF concentrations, interacts with RpfF.</text>
</comment>
<evidence type="ECO:0000256" key="6">
    <source>
        <dbReference type="ARBA" id="ARBA00022777"/>
    </source>
</evidence>
<dbReference type="FunFam" id="3.30.565.10:FF:000010">
    <property type="entry name" value="Sensor histidine kinase RcsC"/>
    <property type="match status" value="1"/>
</dbReference>
<dbReference type="AlphaFoldDB" id="A0A927F6H3"/>
<dbReference type="InterPro" id="IPR003661">
    <property type="entry name" value="HisK_dim/P_dom"/>
</dbReference>
<sequence length="1239" mass="139244">MPSFLPRLEDSLASRTVFLVLACLLIPLATSETDPSTVVEPKRSELGLPEFRIHSTQEIGTTRGSRFVALDTNGRILYSSEGELSAFDGTEWKRLSTPKRRSNEDLIAVQEGPDGVLYVGGLGYWGRLDVDNRGRYEIVHFANQEEQIKTSIEYFDHITFLDGYVYFKGVNHLVRWHPDEGSKLFNRINIDLVFPLDGKLFVSSNHGFQRLEGDEFITLPIRGSSLGQGSRNISSTQWDADRVAIFNTQHGLVLFDGERFEDIPDDFQKEQEIVWVNDMERLDEQTIAITSVQSGLHLVDHNGRSVLNLDKQLDHRFLDCGVITVAPDKTLWVTLSDGVVQIQATRLISYIDQRLNVPLNYFDFGRIGGEMILRSNGKLYHAVYNDLNHLSHFETFNILADQTVYETLQYGDGLIASTDQAIYLLKKDQPPQKISDIPFVYRIQTTRFAEPPLVIVADPERTYITEFRDGQLKLEASLETTGLYNKILDDEHGDFWLERGISNIGRIVRSGESYSYLEYDPSSGIAADQWIPIWRNGGEVYFSSRAGALRFNRETERFEKASELNALIPLRTQKLTRPAFSPKGDLWAIANQHPVVLRKQEDGSFDPDYQTLQQISNLQIDEIQFEDDGDTVWLISRKVLTRIDDSTPHLQQAIPPPQIDSITDLKSGKLLQHFARADLGLAARLPFSQNSIQVQLSTPYYQSTGGIKYAYRLAGENEQWSDPVNSSVINLDRIPPGDYLFEVKAIPESAWSSEATSLPISIATPIYRTIPAFMLYAVLSALLVALLVRIRHAKLVDRQRALEEKVAVQTRALREKNIQIHGAFLSERELKKRAEKANLAKSEFLAMVSHEIRTPMNCIIGMADHLLATPLEREQFEMLRAIHSSGQSLVAIIADILDFSKIEAGKVELESIPFSPAQTVTDVFKLFLRSCEEKGLLLKSDIAEGLPPVVVGDPTRVKQILINLIGNALKFTEHGEIVIRLEGEKTGDTQTRLHYTVSDTGLGIEADKMERLFKAFSQIDSSNTRKFGGTGLGLAISKKLANQMGGDIDVSSQPGQGSSFALTLSATLASPEEVEAFEKTVPQFSDSSPLPLHPFTPSYSSKSSVSEEEKDVLLVEDNPINQQVTAMMLRRLEYSYDLVNNGELACRTVAKKRYRVILMDIQMPGMDGIECAKRLREENGDATPPILAVTAKTSDSDREVAREAGMSDFLTKPLERRKLREAIEKVLQQEAPRRSRTLR</sequence>
<dbReference type="InterPro" id="IPR003594">
    <property type="entry name" value="HATPase_dom"/>
</dbReference>
<dbReference type="PANTHER" id="PTHR45339">
    <property type="entry name" value="HYBRID SIGNAL TRANSDUCTION HISTIDINE KINASE J"/>
    <property type="match status" value="1"/>
</dbReference>
<evidence type="ECO:0000256" key="4">
    <source>
        <dbReference type="ARBA" id="ARBA00022679"/>
    </source>
</evidence>
<dbReference type="PROSITE" id="PS50109">
    <property type="entry name" value="HIS_KIN"/>
    <property type="match status" value="1"/>
</dbReference>
<dbReference type="Pfam" id="PF00072">
    <property type="entry name" value="Response_reg"/>
    <property type="match status" value="1"/>
</dbReference>
<dbReference type="InterPro" id="IPR011123">
    <property type="entry name" value="Y_Y_Y"/>
</dbReference>
<dbReference type="InterPro" id="IPR015943">
    <property type="entry name" value="WD40/YVTN_repeat-like_dom_sf"/>
</dbReference>
<dbReference type="SMART" id="SM00388">
    <property type="entry name" value="HisKA"/>
    <property type="match status" value="1"/>
</dbReference>
<accession>A0A927F6H3</accession>
<dbReference type="SUPFAM" id="SSF52172">
    <property type="entry name" value="CheY-like"/>
    <property type="match status" value="1"/>
</dbReference>
<keyword evidence="3 11" id="KW-0597">Phosphoprotein</keyword>
<evidence type="ECO:0000259" key="13">
    <source>
        <dbReference type="PROSITE" id="PS50110"/>
    </source>
</evidence>
<dbReference type="InterPro" id="IPR036890">
    <property type="entry name" value="HATPase_C_sf"/>
</dbReference>
<keyword evidence="4" id="KW-0808">Transferase</keyword>
<dbReference type="Gene3D" id="2.60.40.10">
    <property type="entry name" value="Immunoglobulins"/>
    <property type="match status" value="1"/>
</dbReference>
<dbReference type="InterPro" id="IPR011006">
    <property type="entry name" value="CheY-like_superfamily"/>
</dbReference>
<protein>
    <recommendedName>
        <fullName evidence="10">Sensory/regulatory protein RpfC</fullName>
        <ecNumber evidence="2">2.7.13.3</ecNumber>
    </recommendedName>
</protein>
<dbReference type="SUPFAM" id="SSF63829">
    <property type="entry name" value="Calcium-dependent phosphotriesterase"/>
    <property type="match status" value="1"/>
</dbReference>
<feature type="domain" description="Response regulatory" evidence="13">
    <location>
        <begin position="1111"/>
        <end position="1227"/>
    </location>
</feature>
<reference evidence="14" key="1">
    <citation type="submission" date="2020-09" db="EMBL/GenBank/DDBJ databases">
        <title>Pelagicoccus enzymogenes sp. nov. with an EPS production, isolated from marine sediment.</title>
        <authorList>
            <person name="Feng X."/>
        </authorList>
    </citation>
    <scope>NUCLEOTIDE SEQUENCE</scope>
    <source>
        <strain evidence="14">NFK12</strain>
    </source>
</reference>
<comment type="catalytic activity">
    <reaction evidence="1">
        <text>ATP + protein L-histidine = ADP + protein N-phospho-L-histidine.</text>
        <dbReference type="EC" id="2.7.13.3"/>
    </reaction>
</comment>
<comment type="caution">
    <text evidence="14">The sequence shown here is derived from an EMBL/GenBank/DDBJ whole genome shotgun (WGS) entry which is preliminary data.</text>
</comment>
<gene>
    <name evidence="14" type="ORF">IEN85_07195</name>
</gene>
<dbReference type="SMART" id="SM00387">
    <property type="entry name" value="HATPase_c"/>
    <property type="match status" value="1"/>
</dbReference>
<dbReference type="EMBL" id="JACYFG010000007">
    <property type="protein sequence ID" value="MBD5779274.1"/>
    <property type="molecule type" value="Genomic_DNA"/>
</dbReference>
<dbReference type="SMART" id="SM00448">
    <property type="entry name" value="REC"/>
    <property type="match status" value="1"/>
</dbReference>
<dbReference type="CDD" id="cd16922">
    <property type="entry name" value="HATPase_EvgS-ArcB-TorS-like"/>
    <property type="match status" value="1"/>
</dbReference>
<evidence type="ECO:0000256" key="5">
    <source>
        <dbReference type="ARBA" id="ARBA00022741"/>
    </source>
</evidence>
<evidence type="ECO:0000256" key="7">
    <source>
        <dbReference type="ARBA" id="ARBA00022840"/>
    </source>
</evidence>
<dbReference type="InterPro" id="IPR013783">
    <property type="entry name" value="Ig-like_fold"/>
</dbReference>
<evidence type="ECO:0000256" key="1">
    <source>
        <dbReference type="ARBA" id="ARBA00000085"/>
    </source>
</evidence>
<dbReference type="CDD" id="cd17546">
    <property type="entry name" value="REC_hyHK_CKI1_RcsC-like"/>
    <property type="match status" value="1"/>
</dbReference>
<dbReference type="InterPro" id="IPR001789">
    <property type="entry name" value="Sig_transdc_resp-reg_receiver"/>
</dbReference>
<dbReference type="InterPro" id="IPR004358">
    <property type="entry name" value="Sig_transdc_His_kin-like_C"/>
</dbReference>
<name>A0A927F6H3_9BACT</name>